<dbReference type="AlphaFoldDB" id="A0A8S9GTU7"/>
<evidence type="ECO:0000256" key="1">
    <source>
        <dbReference type="SAM" id="Phobius"/>
    </source>
</evidence>
<accession>A0A8S9GTU7</accession>
<proteinExistence type="predicted"/>
<comment type="caution">
    <text evidence="2">The sequence shown here is derived from an EMBL/GenBank/DDBJ whole genome shotgun (WGS) entry which is preliminary data.</text>
</comment>
<dbReference type="EMBL" id="QGKY02001925">
    <property type="protein sequence ID" value="KAF2548979.1"/>
    <property type="molecule type" value="Genomic_DNA"/>
</dbReference>
<organism evidence="2">
    <name type="scientific">Brassica cretica</name>
    <name type="common">Mustard</name>
    <dbReference type="NCBI Taxonomy" id="69181"/>
    <lineage>
        <taxon>Eukaryota</taxon>
        <taxon>Viridiplantae</taxon>
        <taxon>Streptophyta</taxon>
        <taxon>Embryophyta</taxon>
        <taxon>Tracheophyta</taxon>
        <taxon>Spermatophyta</taxon>
        <taxon>Magnoliopsida</taxon>
        <taxon>eudicotyledons</taxon>
        <taxon>Gunneridae</taxon>
        <taxon>Pentapetalae</taxon>
        <taxon>rosids</taxon>
        <taxon>malvids</taxon>
        <taxon>Brassicales</taxon>
        <taxon>Brassicaceae</taxon>
        <taxon>Brassiceae</taxon>
        <taxon>Brassica</taxon>
    </lineage>
</organism>
<sequence>MFYIAHRSASTSECNADSHRVKFRVPISCMSSLLSIQTHPHPLKRSEAVQDPSSKQILPKLKTWFTSLLLSRTCGGIISFAFITGAIGLAGLAGVVGIHGSSHTLTS</sequence>
<name>A0A8S9GTU7_BRACR</name>
<keyword evidence="1" id="KW-1133">Transmembrane helix</keyword>
<gene>
    <name evidence="2" type="ORF">F2Q70_00022059</name>
</gene>
<keyword evidence="1" id="KW-0472">Membrane</keyword>
<evidence type="ECO:0000313" key="2">
    <source>
        <dbReference type="EMBL" id="KAF2548979.1"/>
    </source>
</evidence>
<feature type="transmembrane region" description="Helical" evidence="1">
    <location>
        <begin position="77"/>
        <end position="98"/>
    </location>
</feature>
<reference evidence="2" key="1">
    <citation type="submission" date="2019-12" db="EMBL/GenBank/DDBJ databases">
        <title>Genome sequencing and annotation of Brassica cretica.</title>
        <authorList>
            <person name="Studholme D.J."/>
            <person name="Sarris P.F."/>
        </authorList>
    </citation>
    <scope>NUCLEOTIDE SEQUENCE</scope>
    <source>
        <strain evidence="2">PFS-102/07</strain>
        <tissue evidence="2">Leaf</tissue>
    </source>
</reference>
<protein>
    <submittedName>
        <fullName evidence="2">Uncharacterized protein</fullName>
    </submittedName>
</protein>
<keyword evidence="1" id="KW-0812">Transmembrane</keyword>